<organism evidence="2 3">
    <name type="scientific">Prauserella flavalba</name>
    <dbReference type="NCBI Taxonomy" id="1477506"/>
    <lineage>
        <taxon>Bacteria</taxon>
        <taxon>Bacillati</taxon>
        <taxon>Actinomycetota</taxon>
        <taxon>Actinomycetes</taxon>
        <taxon>Pseudonocardiales</taxon>
        <taxon>Pseudonocardiaceae</taxon>
        <taxon>Prauserella</taxon>
    </lineage>
</organism>
<dbReference type="Pfam" id="PF19939">
    <property type="entry name" value="DUF6401"/>
    <property type="match status" value="1"/>
</dbReference>
<dbReference type="RefSeq" id="WP_110339482.1">
    <property type="nucleotide sequence ID" value="NZ_JBHVKT010000087.1"/>
</dbReference>
<dbReference type="AlphaFoldDB" id="A0A318M6H3"/>
<evidence type="ECO:0000313" key="3">
    <source>
        <dbReference type="Proteomes" id="UP000247892"/>
    </source>
</evidence>
<keyword evidence="1" id="KW-0472">Membrane</keyword>
<dbReference type="InterPro" id="IPR045647">
    <property type="entry name" value="DUF6401"/>
</dbReference>
<dbReference type="Proteomes" id="UP000247892">
    <property type="component" value="Unassembled WGS sequence"/>
</dbReference>
<evidence type="ECO:0000256" key="1">
    <source>
        <dbReference type="SAM" id="Phobius"/>
    </source>
</evidence>
<comment type="caution">
    <text evidence="2">The sequence shown here is derived from an EMBL/GenBank/DDBJ whole genome shotgun (WGS) entry which is preliminary data.</text>
</comment>
<evidence type="ECO:0000313" key="2">
    <source>
        <dbReference type="EMBL" id="PXY29696.1"/>
    </source>
</evidence>
<dbReference type="EMBL" id="MASU01000008">
    <property type="protein sequence ID" value="PXY29696.1"/>
    <property type="molecule type" value="Genomic_DNA"/>
</dbReference>
<gene>
    <name evidence="2" type="ORF">BA062_21195</name>
</gene>
<proteinExistence type="predicted"/>
<keyword evidence="1" id="KW-1133">Transmembrane helix</keyword>
<feature type="transmembrane region" description="Helical" evidence="1">
    <location>
        <begin position="94"/>
        <end position="114"/>
    </location>
</feature>
<dbReference type="OrthoDB" id="3831302at2"/>
<name>A0A318M6H3_9PSEU</name>
<keyword evidence="3" id="KW-1185">Reference proteome</keyword>
<keyword evidence="1" id="KW-0812">Transmembrane</keyword>
<accession>A0A318M6H3</accession>
<reference evidence="2 3" key="1">
    <citation type="submission" date="2016-07" db="EMBL/GenBank/DDBJ databases">
        <title>Draft genome sequence of Prauserella sp. YIM 121212, isolated from alkaline soil.</title>
        <authorList>
            <person name="Ruckert C."/>
            <person name="Albersmeier A."/>
            <person name="Jiang C.-L."/>
            <person name="Jiang Y."/>
            <person name="Kalinowski J."/>
            <person name="Schneider O."/>
            <person name="Winkler A."/>
            <person name="Zotchev S.B."/>
        </authorList>
    </citation>
    <scope>NUCLEOTIDE SEQUENCE [LARGE SCALE GENOMIC DNA]</scope>
    <source>
        <strain evidence="2 3">YIM 121212</strain>
    </source>
</reference>
<sequence length="123" mass="12725">MGWLLNAWHESAAKRELSALADRLSRVGLAVGGLAPGLLASVDQHAAAVRDILTLSGGRVGAVELAGYARGIQDAATESGWHPPLRDGWDADWVTLRLVAVCLLAAAGTVAVAGGDVDPLLFF</sequence>
<protein>
    <submittedName>
        <fullName evidence="2">Uncharacterized protein</fullName>
    </submittedName>
</protein>